<dbReference type="PANTHER" id="PTHR10696:SF53">
    <property type="entry name" value="TYROSINE ISONITRILE DESATURASE"/>
    <property type="match status" value="1"/>
</dbReference>
<dbReference type="AlphaFoldDB" id="A0A0R0D2Z7"/>
<comment type="caution">
    <text evidence="4">The sequence shown here is derived from an EMBL/GenBank/DDBJ whole genome shotgun (WGS) entry which is preliminary data.</text>
</comment>
<dbReference type="InterPro" id="IPR050411">
    <property type="entry name" value="AlphaKG_dependent_hydroxylases"/>
</dbReference>
<keyword evidence="5" id="KW-1185">Reference proteome</keyword>
<dbReference type="InterPro" id="IPR042098">
    <property type="entry name" value="TauD-like_sf"/>
</dbReference>
<dbReference type="SUPFAM" id="SSF51197">
    <property type="entry name" value="Clavaminate synthase-like"/>
    <property type="match status" value="1"/>
</dbReference>
<organism evidence="4 5">
    <name type="scientific">Stenotrophomonas chelatiphaga</name>
    <dbReference type="NCBI Taxonomy" id="517011"/>
    <lineage>
        <taxon>Bacteria</taxon>
        <taxon>Pseudomonadati</taxon>
        <taxon>Pseudomonadota</taxon>
        <taxon>Gammaproteobacteria</taxon>
        <taxon>Lysobacterales</taxon>
        <taxon>Lysobacteraceae</taxon>
        <taxon>Stenotrophomonas</taxon>
    </lineage>
</organism>
<evidence type="ECO:0000313" key="5">
    <source>
        <dbReference type="Proteomes" id="UP000051386"/>
    </source>
</evidence>
<protein>
    <recommendedName>
        <fullName evidence="3">TauD/TfdA-like domain-containing protein</fullName>
    </recommendedName>
</protein>
<accession>A0A0R0D2Z7</accession>
<name>A0A0R0D2Z7_9GAMM</name>
<evidence type="ECO:0000256" key="1">
    <source>
        <dbReference type="ARBA" id="ARBA00001954"/>
    </source>
</evidence>
<dbReference type="PATRIC" id="fig|517011.3.peg.3202"/>
<dbReference type="Pfam" id="PF02668">
    <property type="entry name" value="TauD"/>
    <property type="match status" value="1"/>
</dbReference>
<dbReference type="RefSeq" id="WP_057507259.1">
    <property type="nucleotide sequence ID" value="NZ_LDJK01000008.1"/>
</dbReference>
<feature type="domain" description="TauD/TfdA-like" evidence="3">
    <location>
        <begin position="8"/>
        <end position="263"/>
    </location>
</feature>
<dbReference type="InterPro" id="IPR003819">
    <property type="entry name" value="TauD/TfdA-like"/>
</dbReference>
<comment type="cofactor">
    <cofactor evidence="1">
        <name>Fe(2+)</name>
        <dbReference type="ChEBI" id="CHEBI:29033"/>
    </cofactor>
</comment>
<evidence type="ECO:0000259" key="3">
    <source>
        <dbReference type="Pfam" id="PF02668"/>
    </source>
</evidence>
<gene>
    <name evidence="4" type="ORF">ABB28_03370</name>
</gene>
<proteinExistence type="predicted"/>
<keyword evidence="2" id="KW-0560">Oxidoreductase</keyword>
<reference evidence="4 5" key="1">
    <citation type="submission" date="2015-05" db="EMBL/GenBank/DDBJ databases">
        <title>Genome sequencing and analysis of members of genus Stenotrophomonas.</title>
        <authorList>
            <person name="Patil P.P."/>
            <person name="Midha S."/>
            <person name="Patil P.B."/>
        </authorList>
    </citation>
    <scope>NUCLEOTIDE SEQUENCE [LARGE SCALE GENOMIC DNA]</scope>
    <source>
        <strain evidence="4 5">DSM 21508</strain>
    </source>
</reference>
<dbReference type="Gene3D" id="3.60.130.10">
    <property type="entry name" value="Clavaminate synthase-like"/>
    <property type="match status" value="1"/>
</dbReference>
<dbReference type="PANTHER" id="PTHR10696">
    <property type="entry name" value="GAMMA-BUTYROBETAINE HYDROXYLASE-RELATED"/>
    <property type="match status" value="1"/>
</dbReference>
<dbReference type="Proteomes" id="UP000051386">
    <property type="component" value="Unassembled WGS sequence"/>
</dbReference>
<dbReference type="EMBL" id="LDJK01000008">
    <property type="protein sequence ID" value="KRG76489.1"/>
    <property type="molecule type" value="Genomic_DNA"/>
</dbReference>
<sequence>MRIRAEDSPLSPLGLQLDPTQAQAALAGVVDRLRALVREHAVVILRGLGDTFPDTQALSRFASQWGAVMPWSFGDVLELDEQASPNDSVFAHDRLPLHWDGMYRDATPEFMMLYCRRAPAQNEGGRTFVVDTRRVLARADAATVQRWKQIDVTYFKGGQVHYSGAAHSPLVARHPRSGEDVLRLEGPFHADAPLLNEPLRIWNGIAAADVAAFEQELVVQLRAEDCCLCHAWEAGDLMIADNFAVLHGREGFTSGSRRTLWRVQVHAEPMAFNPPVPERFAEPCPPPGTPVTCAGE</sequence>
<evidence type="ECO:0000256" key="2">
    <source>
        <dbReference type="ARBA" id="ARBA00023002"/>
    </source>
</evidence>
<dbReference type="GO" id="GO:0016706">
    <property type="term" value="F:2-oxoglutarate-dependent dioxygenase activity"/>
    <property type="evidence" value="ECO:0007669"/>
    <property type="project" value="UniProtKB-ARBA"/>
</dbReference>
<evidence type="ECO:0000313" key="4">
    <source>
        <dbReference type="EMBL" id="KRG76489.1"/>
    </source>
</evidence>